<dbReference type="GO" id="GO:1900376">
    <property type="term" value="P:regulation of secondary metabolite biosynthetic process"/>
    <property type="evidence" value="ECO:0007669"/>
    <property type="project" value="TreeGrafter"/>
</dbReference>
<proteinExistence type="inferred from homology"/>
<keyword evidence="13" id="KW-1185">Reference proteome</keyword>
<dbReference type="Gene3D" id="1.10.10.10">
    <property type="entry name" value="Winged helix-like DNA-binding domain superfamily/Winged helix DNA-binding domain"/>
    <property type="match status" value="1"/>
</dbReference>
<name>A0A1R4GF21_9MICC</name>
<dbReference type="AlphaFoldDB" id="A0A1R4GF21"/>
<evidence type="ECO:0000256" key="11">
    <source>
        <dbReference type="PIRSR" id="PIRSR602481-1"/>
    </source>
</evidence>
<keyword evidence="8" id="KW-0805">Transcription regulation</keyword>
<dbReference type="GO" id="GO:0045892">
    <property type="term" value="P:negative regulation of DNA-templated transcription"/>
    <property type="evidence" value="ECO:0007669"/>
    <property type="project" value="TreeGrafter"/>
</dbReference>
<dbReference type="PANTHER" id="PTHR33202:SF18">
    <property type="entry name" value="TRANSCRIPTIONAL REGULATOR FURA"/>
    <property type="match status" value="1"/>
</dbReference>
<reference evidence="12 13" key="1">
    <citation type="submission" date="2017-02" db="EMBL/GenBank/DDBJ databases">
        <authorList>
            <person name="Peterson S.W."/>
        </authorList>
    </citation>
    <scope>NUCLEOTIDE SEQUENCE [LARGE SCALE GENOMIC DNA]</scope>
    <source>
        <strain evidence="12 13">B Ar 00.02</strain>
    </source>
</reference>
<dbReference type="GO" id="GO:0005737">
    <property type="term" value="C:cytoplasm"/>
    <property type="evidence" value="ECO:0007669"/>
    <property type="project" value="UniProtKB-SubCell"/>
</dbReference>
<keyword evidence="10" id="KW-0804">Transcription</keyword>
<evidence type="ECO:0000256" key="7">
    <source>
        <dbReference type="ARBA" id="ARBA00023004"/>
    </source>
</evidence>
<dbReference type="GO" id="GO:0008270">
    <property type="term" value="F:zinc ion binding"/>
    <property type="evidence" value="ECO:0007669"/>
    <property type="project" value="TreeGrafter"/>
</dbReference>
<comment type="similarity">
    <text evidence="2">Belongs to the Fur family.</text>
</comment>
<dbReference type="InterPro" id="IPR043135">
    <property type="entry name" value="Fur_C"/>
</dbReference>
<gene>
    <name evidence="12" type="ORF">FM101_10015</name>
</gene>
<dbReference type="InterPro" id="IPR036388">
    <property type="entry name" value="WH-like_DNA-bd_sf"/>
</dbReference>
<evidence type="ECO:0000256" key="3">
    <source>
        <dbReference type="ARBA" id="ARBA00022490"/>
    </source>
</evidence>
<evidence type="ECO:0000256" key="4">
    <source>
        <dbReference type="ARBA" id="ARBA00022491"/>
    </source>
</evidence>
<evidence type="ECO:0000256" key="10">
    <source>
        <dbReference type="ARBA" id="ARBA00023163"/>
    </source>
</evidence>
<accession>A0A1R4GF21</accession>
<dbReference type="InterPro" id="IPR036390">
    <property type="entry name" value="WH_DNA-bd_sf"/>
</dbReference>
<organism evidence="12 13">
    <name type="scientific">Arthrobacter rhombi</name>
    <dbReference type="NCBI Taxonomy" id="71253"/>
    <lineage>
        <taxon>Bacteria</taxon>
        <taxon>Bacillati</taxon>
        <taxon>Actinomycetota</taxon>
        <taxon>Actinomycetes</taxon>
        <taxon>Micrococcales</taxon>
        <taxon>Micrococcaceae</taxon>
        <taxon>Arthrobacter</taxon>
    </lineage>
</organism>
<evidence type="ECO:0000256" key="6">
    <source>
        <dbReference type="ARBA" id="ARBA00022833"/>
    </source>
</evidence>
<dbReference type="Pfam" id="PF01475">
    <property type="entry name" value="FUR"/>
    <property type="match status" value="1"/>
</dbReference>
<protein>
    <submittedName>
        <fullName evidence="12">Transcriptional regulator, FUR family</fullName>
    </submittedName>
</protein>
<evidence type="ECO:0000313" key="13">
    <source>
        <dbReference type="Proteomes" id="UP000195913"/>
    </source>
</evidence>
<feature type="binding site" evidence="11">
    <location>
        <position position="130"/>
    </location>
    <ligand>
        <name>Zn(2+)</name>
        <dbReference type="ChEBI" id="CHEBI:29105"/>
    </ligand>
</feature>
<dbReference type="RefSeq" id="WP_086999070.1">
    <property type="nucleotide sequence ID" value="NZ_FUHW01000035.1"/>
</dbReference>
<dbReference type="InterPro" id="IPR002481">
    <property type="entry name" value="FUR"/>
</dbReference>
<evidence type="ECO:0000256" key="8">
    <source>
        <dbReference type="ARBA" id="ARBA00023015"/>
    </source>
</evidence>
<comment type="cofactor">
    <cofactor evidence="11">
        <name>Zn(2+)</name>
        <dbReference type="ChEBI" id="CHEBI:29105"/>
    </cofactor>
    <text evidence="11">Binds 1 zinc ion per subunit.</text>
</comment>
<comment type="subcellular location">
    <subcellularLocation>
        <location evidence="1">Cytoplasm</location>
    </subcellularLocation>
</comment>
<dbReference type="EMBL" id="FUHW01000035">
    <property type="protein sequence ID" value="SJM66739.1"/>
    <property type="molecule type" value="Genomic_DNA"/>
</dbReference>
<evidence type="ECO:0000256" key="2">
    <source>
        <dbReference type="ARBA" id="ARBA00007957"/>
    </source>
</evidence>
<dbReference type="SUPFAM" id="SSF46785">
    <property type="entry name" value="Winged helix' DNA-binding domain"/>
    <property type="match status" value="1"/>
</dbReference>
<evidence type="ECO:0000313" key="12">
    <source>
        <dbReference type="EMBL" id="SJM66739.1"/>
    </source>
</evidence>
<evidence type="ECO:0000256" key="5">
    <source>
        <dbReference type="ARBA" id="ARBA00022723"/>
    </source>
</evidence>
<feature type="binding site" evidence="11">
    <location>
        <position position="90"/>
    </location>
    <ligand>
        <name>Zn(2+)</name>
        <dbReference type="ChEBI" id="CHEBI:29105"/>
    </ligand>
</feature>
<dbReference type="CDD" id="cd07153">
    <property type="entry name" value="Fur_like"/>
    <property type="match status" value="1"/>
</dbReference>
<keyword evidence="7" id="KW-0408">Iron</keyword>
<keyword evidence="3" id="KW-0963">Cytoplasm</keyword>
<dbReference type="GO" id="GO:0000976">
    <property type="term" value="F:transcription cis-regulatory region binding"/>
    <property type="evidence" value="ECO:0007669"/>
    <property type="project" value="TreeGrafter"/>
</dbReference>
<feature type="binding site" evidence="11">
    <location>
        <position position="93"/>
    </location>
    <ligand>
        <name>Zn(2+)</name>
        <dbReference type="ChEBI" id="CHEBI:29105"/>
    </ligand>
</feature>
<dbReference type="Proteomes" id="UP000195913">
    <property type="component" value="Unassembled WGS sequence"/>
</dbReference>
<feature type="binding site" evidence="11">
    <location>
        <position position="133"/>
    </location>
    <ligand>
        <name>Zn(2+)</name>
        <dbReference type="ChEBI" id="CHEBI:29105"/>
    </ligand>
</feature>
<evidence type="ECO:0000256" key="9">
    <source>
        <dbReference type="ARBA" id="ARBA00023125"/>
    </source>
</evidence>
<sequence length="154" mass="16553">MDHTEQLHELGLRVTRQRLAVLRFLETNPHSSADTVASGVREELPEVSMQSVYNVLNDLTALGMLRRFTPPGSAALHETRVDDNHHHAVCMACGRIEDVECAVGHAPCLSPSDTHGMNIQIADVVYQGVCASCRESAQATEVAGSGAPVPENVA</sequence>
<dbReference type="Gene3D" id="3.30.1490.190">
    <property type="match status" value="1"/>
</dbReference>
<keyword evidence="4" id="KW-0678">Repressor</keyword>
<dbReference type="GO" id="GO:0003700">
    <property type="term" value="F:DNA-binding transcription factor activity"/>
    <property type="evidence" value="ECO:0007669"/>
    <property type="project" value="InterPro"/>
</dbReference>
<keyword evidence="5 11" id="KW-0479">Metal-binding</keyword>
<evidence type="ECO:0000256" key="1">
    <source>
        <dbReference type="ARBA" id="ARBA00004496"/>
    </source>
</evidence>
<keyword evidence="9" id="KW-0238">DNA-binding</keyword>
<dbReference type="PANTHER" id="PTHR33202">
    <property type="entry name" value="ZINC UPTAKE REGULATION PROTEIN"/>
    <property type="match status" value="1"/>
</dbReference>
<keyword evidence="6 11" id="KW-0862">Zinc</keyword>